<dbReference type="Proteomes" id="UP001066276">
    <property type="component" value="Chromosome 5"/>
</dbReference>
<sequence length="89" mass="10041">MGLSRRRVVSGLVDGYCCLECAREFLAKLKLQQKTRCLMRQWLLLLGFAPIQRSPPQTPLISDPHFSFYVARRQCKKVGGEAGANNTSK</sequence>
<organism evidence="1 2">
    <name type="scientific">Pleurodeles waltl</name>
    <name type="common">Iberian ribbed newt</name>
    <dbReference type="NCBI Taxonomy" id="8319"/>
    <lineage>
        <taxon>Eukaryota</taxon>
        <taxon>Metazoa</taxon>
        <taxon>Chordata</taxon>
        <taxon>Craniata</taxon>
        <taxon>Vertebrata</taxon>
        <taxon>Euteleostomi</taxon>
        <taxon>Amphibia</taxon>
        <taxon>Batrachia</taxon>
        <taxon>Caudata</taxon>
        <taxon>Salamandroidea</taxon>
        <taxon>Salamandridae</taxon>
        <taxon>Pleurodelinae</taxon>
        <taxon>Pleurodeles</taxon>
    </lineage>
</organism>
<name>A0AAV7RZP2_PLEWA</name>
<dbReference type="AlphaFoldDB" id="A0AAV7RZP2"/>
<protein>
    <submittedName>
        <fullName evidence="1">Uncharacterized protein</fullName>
    </submittedName>
</protein>
<evidence type="ECO:0000313" key="2">
    <source>
        <dbReference type="Proteomes" id="UP001066276"/>
    </source>
</evidence>
<dbReference type="EMBL" id="JANPWB010000009">
    <property type="protein sequence ID" value="KAJ1157749.1"/>
    <property type="molecule type" value="Genomic_DNA"/>
</dbReference>
<evidence type="ECO:0000313" key="1">
    <source>
        <dbReference type="EMBL" id="KAJ1157749.1"/>
    </source>
</evidence>
<keyword evidence="2" id="KW-1185">Reference proteome</keyword>
<gene>
    <name evidence="1" type="ORF">NDU88_010449</name>
</gene>
<accession>A0AAV7RZP2</accession>
<comment type="caution">
    <text evidence="1">The sequence shown here is derived from an EMBL/GenBank/DDBJ whole genome shotgun (WGS) entry which is preliminary data.</text>
</comment>
<reference evidence="1" key="1">
    <citation type="journal article" date="2022" name="bioRxiv">
        <title>Sequencing and chromosome-scale assembly of the giantPleurodeles waltlgenome.</title>
        <authorList>
            <person name="Brown T."/>
            <person name="Elewa A."/>
            <person name="Iarovenko S."/>
            <person name="Subramanian E."/>
            <person name="Araus A.J."/>
            <person name="Petzold A."/>
            <person name="Susuki M."/>
            <person name="Suzuki K.-i.T."/>
            <person name="Hayashi T."/>
            <person name="Toyoda A."/>
            <person name="Oliveira C."/>
            <person name="Osipova E."/>
            <person name="Leigh N.D."/>
            <person name="Simon A."/>
            <person name="Yun M.H."/>
        </authorList>
    </citation>
    <scope>NUCLEOTIDE SEQUENCE</scope>
    <source>
        <strain evidence="1">20211129_DDA</strain>
        <tissue evidence="1">Liver</tissue>
    </source>
</reference>
<proteinExistence type="predicted"/>